<gene>
    <name evidence="2" type="ORF">I551_8236</name>
</gene>
<evidence type="ECO:0008006" key="4">
    <source>
        <dbReference type="Google" id="ProtNLM"/>
    </source>
</evidence>
<organism evidence="2 3">
    <name type="scientific">Mycobacterium ulcerans str. Harvey</name>
    <dbReference type="NCBI Taxonomy" id="1299332"/>
    <lineage>
        <taxon>Bacteria</taxon>
        <taxon>Bacillati</taxon>
        <taxon>Actinomycetota</taxon>
        <taxon>Actinomycetes</taxon>
        <taxon>Mycobacteriales</taxon>
        <taxon>Mycobacteriaceae</taxon>
        <taxon>Mycobacterium</taxon>
        <taxon>Mycobacterium ulcerans group</taxon>
    </lineage>
</organism>
<feature type="signal peptide" evidence="1">
    <location>
        <begin position="1"/>
        <end position="20"/>
    </location>
</feature>
<keyword evidence="3" id="KW-1185">Reference proteome</keyword>
<dbReference type="Proteomes" id="UP000020681">
    <property type="component" value="Unassembled WGS sequence"/>
</dbReference>
<name>A0ABN0QL46_MYCUL</name>
<keyword evidence="1" id="KW-0732">Signal</keyword>
<protein>
    <recommendedName>
        <fullName evidence="4">Secreted protein</fullName>
    </recommendedName>
</protein>
<proteinExistence type="predicted"/>
<dbReference type="EMBL" id="JAOL01000198">
    <property type="protein sequence ID" value="EUA85314.1"/>
    <property type="molecule type" value="Genomic_DNA"/>
</dbReference>
<reference evidence="2 3" key="1">
    <citation type="submission" date="2014-01" db="EMBL/GenBank/DDBJ databases">
        <authorList>
            <person name="Dobos K."/>
            <person name="Lenaerts A."/>
            <person name="Ordway D."/>
            <person name="DeGroote M.A."/>
            <person name="Parker T."/>
            <person name="Sizemore C."/>
            <person name="Tallon L.J."/>
            <person name="Sadzewicz L.K."/>
            <person name="Sengamalay N."/>
            <person name="Fraser C.M."/>
            <person name="Hine E."/>
            <person name="Shefchek K.A."/>
            <person name="Das S.P."/>
            <person name="Tettelin H."/>
        </authorList>
    </citation>
    <scope>NUCLEOTIDE SEQUENCE [LARGE SCALE GENOMIC DNA]</scope>
    <source>
        <strain evidence="2 3">Harvey</strain>
    </source>
</reference>
<evidence type="ECO:0000313" key="2">
    <source>
        <dbReference type="EMBL" id="EUA85314.1"/>
    </source>
</evidence>
<evidence type="ECO:0000313" key="3">
    <source>
        <dbReference type="Proteomes" id="UP000020681"/>
    </source>
</evidence>
<evidence type="ECO:0000256" key="1">
    <source>
        <dbReference type="SAM" id="SignalP"/>
    </source>
</evidence>
<comment type="caution">
    <text evidence="2">The sequence shown here is derived from an EMBL/GenBank/DDBJ whole genome shotgun (WGS) entry which is preliminary data.</text>
</comment>
<feature type="chain" id="PRO_5047237778" description="Secreted protein" evidence="1">
    <location>
        <begin position="21"/>
        <end position="66"/>
    </location>
</feature>
<accession>A0ABN0QL46</accession>
<sequence length="66" mass="6804">MLASLVMAMFAMLAAPRCCTAGSSPRSIASPLRSSAPTRWCSRCGGHGGQLFTFIAAPAVLARSCT</sequence>